<comment type="subcellular location">
    <subcellularLocation>
        <location evidence="1">Cytoplasm</location>
        <location evidence="1">Cytoskeleton</location>
        <location evidence="1">Spindle</location>
    </subcellularLocation>
</comment>
<feature type="compositionally biased region" description="Basic and acidic residues" evidence="11">
    <location>
        <begin position="1901"/>
        <end position="1910"/>
    </location>
</feature>
<keyword evidence="6" id="KW-0677">Repeat</keyword>
<gene>
    <name evidence="13" type="ORF">BASA50_004411</name>
</gene>
<feature type="compositionally biased region" description="Low complexity" evidence="11">
    <location>
        <begin position="558"/>
        <end position="572"/>
    </location>
</feature>
<evidence type="ECO:0000313" key="14">
    <source>
        <dbReference type="Proteomes" id="UP001648503"/>
    </source>
</evidence>
<dbReference type="Gene3D" id="1.25.10.10">
    <property type="entry name" value="Leucine-rich Repeat Variant"/>
    <property type="match status" value="5"/>
</dbReference>
<feature type="domain" description="TOG" evidence="12">
    <location>
        <begin position="272"/>
        <end position="508"/>
    </location>
</feature>
<evidence type="ECO:0000256" key="1">
    <source>
        <dbReference type="ARBA" id="ARBA00004186"/>
    </source>
</evidence>
<evidence type="ECO:0000259" key="12">
    <source>
        <dbReference type="SMART" id="SM01349"/>
    </source>
</evidence>
<keyword evidence="8" id="KW-0206">Cytoskeleton</keyword>
<reference evidence="13 14" key="1">
    <citation type="submission" date="2021-02" db="EMBL/GenBank/DDBJ databases">
        <title>Variation within the Batrachochytrium salamandrivorans European outbreak.</title>
        <authorList>
            <person name="Kelly M."/>
            <person name="Pasmans F."/>
            <person name="Shea T.P."/>
            <person name="Munoz J.F."/>
            <person name="Carranza S."/>
            <person name="Cuomo C.A."/>
            <person name="Martel A."/>
        </authorList>
    </citation>
    <scope>NUCLEOTIDE SEQUENCE [LARGE SCALE GENOMIC DNA]</scope>
    <source>
        <strain evidence="13 14">AMFP18/2</strain>
    </source>
</reference>
<evidence type="ECO:0000313" key="13">
    <source>
        <dbReference type="EMBL" id="KAH6597494.1"/>
    </source>
</evidence>
<evidence type="ECO:0000256" key="9">
    <source>
        <dbReference type="ARBA" id="ARBA00025722"/>
    </source>
</evidence>
<feature type="domain" description="TOG" evidence="12">
    <location>
        <begin position="6"/>
        <end position="236"/>
    </location>
</feature>
<feature type="region of interest" description="Disordered" evidence="11">
    <location>
        <begin position="1473"/>
        <end position="1574"/>
    </location>
</feature>
<evidence type="ECO:0000256" key="3">
    <source>
        <dbReference type="ARBA" id="ARBA00022490"/>
    </source>
</evidence>
<feature type="domain" description="TOG" evidence="12">
    <location>
        <begin position="601"/>
        <end position="832"/>
    </location>
</feature>
<feature type="repeat" description="HEAT" evidence="10">
    <location>
        <begin position="1019"/>
        <end position="1057"/>
    </location>
</feature>
<evidence type="ECO:0000256" key="10">
    <source>
        <dbReference type="PROSITE-ProRule" id="PRU00103"/>
    </source>
</evidence>
<feature type="region of interest" description="Disordered" evidence="11">
    <location>
        <begin position="231"/>
        <end position="261"/>
    </location>
</feature>
<evidence type="ECO:0000256" key="4">
    <source>
        <dbReference type="ARBA" id="ARBA00022618"/>
    </source>
</evidence>
<evidence type="ECO:0000256" key="11">
    <source>
        <dbReference type="SAM" id="MobiDB-lite"/>
    </source>
</evidence>
<feature type="compositionally biased region" description="Basic and acidic residues" evidence="11">
    <location>
        <begin position="540"/>
        <end position="557"/>
    </location>
</feature>
<dbReference type="InterPro" id="IPR021133">
    <property type="entry name" value="HEAT_type_2"/>
</dbReference>
<feature type="compositionally biased region" description="Polar residues" evidence="11">
    <location>
        <begin position="1911"/>
        <end position="1945"/>
    </location>
</feature>
<evidence type="ECO:0000256" key="2">
    <source>
        <dbReference type="ARBA" id="ARBA00009549"/>
    </source>
</evidence>
<comment type="caution">
    <text evidence="13">The sequence shown here is derived from an EMBL/GenBank/DDBJ whole genome shotgun (WGS) entry which is preliminary data.</text>
</comment>
<accession>A0ABQ8FFQ9</accession>
<proteinExistence type="inferred from homology"/>
<feature type="region of interest" description="Disordered" evidence="11">
    <location>
        <begin position="534"/>
        <end position="590"/>
    </location>
</feature>
<feature type="compositionally biased region" description="Polar residues" evidence="11">
    <location>
        <begin position="1531"/>
        <end position="1544"/>
    </location>
</feature>
<evidence type="ECO:0000256" key="8">
    <source>
        <dbReference type="ARBA" id="ARBA00023212"/>
    </source>
</evidence>
<dbReference type="InterPro" id="IPR024395">
    <property type="entry name" value="CLASP_N_dom"/>
</dbReference>
<keyword evidence="3" id="KW-0963">Cytoplasm</keyword>
<dbReference type="Pfam" id="PF12348">
    <property type="entry name" value="CLASP_N"/>
    <property type="match status" value="1"/>
</dbReference>
<feature type="compositionally biased region" description="Polar residues" evidence="11">
    <location>
        <begin position="1489"/>
        <end position="1502"/>
    </location>
</feature>
<name>A0ABQ8FFQ9_9FUNG</name>
<dbReference type="PANTHER" id="PTHR12609">
    <property type="entry name" value="MICROTUBULE ASSOCIATED PROTEIN XMAP215"/>
    <property type="match status" value="1"/>
</dbReference>
<dbReference type="InterPro" id="IPR045110">
    <property type="entry name" value="XMAP215"/>
</dbReference>
<protein>
    <recommendedName>
        <fullName evidence="12">TOG domain-containing protein</fullName>
    </recommendedName>
</protein>
<dbReference type="InterPro" id="IPR011989">
    <property type="entry name" value="ARM-like"/>
</dbReference>
<dbReference type="SUPFAM" id="SSF48371">
    <property type="entry name" value="ARM repeat"/>
    <property type="match status" value="2"/>
</dbReference>
<feature type="domain" description="TOG" evidence="12">
    <location>
        <begin position="849"/>
        <end position="1087"/>
    </location>
</feature>
<evidence type="ECO:0000256" key="6">
    <source>
        <dbReference type="ARBA" id="ARBA00022737"/>
    </source>
</evidence>
<keyword evidence="7" id="KW-0498">Mitosis</keyword>
<comment type="similarity">
    <text evidence="2">Belongs to the CLASP family.</text>
</comment>
<feature type="repeat" description="HEAT" evidence="10">
    <location>
        <begin position="1404"/>
        <end position="1442"/>
    </location>
</feature>
<dbReference type="Pfam" id="PF21041">
    <property type="entry name" value="XMAP215_CLASP_TOG"/>
    <property type="match status" value="2"/>
</dbReference>
<dbReference type="Pfam" id="PF21040">
    <property type="entry name" value="CEP104-like_TOG"/>
    <property type="match status" value="1"/>
</dbReference>
<sequence length="2209" mass="240646">MSEFPDGDNQQEEDWVALALDDRLAHKSWKARQSAYDELAKQFRLAESGDAPIFQQYQETTRAMLSDANQIALDSGLSAVLEYVRIANIAVRAKSVITPLVVDKCLPSSRGSTKAKAIDTLLMLIEIDNADVVVECLIAGLDHKTPKNVAACVTALRNVVTAYGIPVVPVKPIVKALPKLFDHRDKTVRSEGTSLVLEIYRWVGQNLLSSLSDLKPVQIKDITALCTQDTSGRPQATRLRRSDALKATPARADTPDNTQDVSAPAEEILDLDFSEPVNILDKLPKTFYTNLLSPKWKERKEALDELLVTLTTPKIEDGRYSELVNALAKKLPDPNVTVAVVAAQCIAQLAKGLKSAFSQYRNIVIGPVLERMKEKKKHVLDALKSALDAISSTVNSVIDMMDDIVFGMTHKNPQIKLESVQWLVRCLILSKKSKKRDITRTNAKPILDTLLKGIDDGLESVRDASAEALGYMMVFLTEQAMAAHLDRLDKVKQARIKEYYTIAMSNGAGGASSAPAALNKSSAQPLAEIQARSLPQQNKNHSEHHVSLQIPRDKENQAPKATSKSSTASSAAPKRKVISSSAATAPSSNVKTVTDEPIRFTFSDESAEAAVCEWIGDSIAADLSSSTWKIRLAGIQSITEMIGDTEPTVSSEAIIRFLCKKPGWKDNNFQVMAGMISIFKTLAKLESFTKGTASLIIPGCVDKMSDIKAKKVAGECLGCCVERTSLVFVLSQIYEPAKKLKSPKAIADVLVWMSDTIVEFTTAGVNVKGLVEFVKSNLGNSNAAVRLAAVSVLVNIFRCVGSDIKGLLQDVTPQIMTTIEAEFEKVADSPRIVPSKFQANVPVVAATDDIIPRVDLNTRISSSMMEQMSNPNWKERKLAMDELSETIKGTQMKIQSLLSSDLISALKQRLSDSNKNLAMSATDICGMLSIAMGKPFEKYVRIFLPGVLAQLVDQKTLVRAMVTSTLDRFSDTMGLGPLFANISTSLKTDQPLLRKDLLKWLCERLPTESVGASADANIFVQSVLQCVQDRNQDVRKGAQSVLVHIVRDIGAEEVRQYASDTFSGSTLSSLISQIDSAVAEVGSSGGSGSKALSNNKSRDLLPQGKAAAPAKRPLVVAATGGSDGTPYNDENIPSARSSSSSISLGGDQKSSKIGAPAPKGRVIRPGSLVLKKEAAASESSDQSTTPLIPTDARAKDARAAADKGMHKWAFETPRRDLLEFLSEQCQPCMSPDLHALLFSTDHYKEKDFLSGLKMLDMYAIQSLEGRGADAEHGRALFSFNSDVLFKYLTIRFYDTNTSILLKSLELLEHMLSIYDMSGLLLSEYEATSFLPHLIAKVGDPKETLRVRVRSIMKMISRVYPASRFVQYLLKSLDSKNSRTRSECLEELSSLIQRNGLTAFTPAKALPVIASQISDRDAAVRNSALNALCQTYTLIGDDMYTYLGRLSEKDKDMLGERLKRLPPPVMAVEVSHPVSNQTSAASGGRRLPLQPSSSLGHDSSASNQRHDRSGPSDRQAFETGTPKQVPFRDITENQSVSSHLNSARNKLTGGASPSAHYTALADPSHQPTPSSGVPKEFTLDFETMEVRSVKSQSSLNDNQDRVYSKPSVDRLLPESERIDLMIDVMITHVTSLDVSQSIDGLKQLEKLIMTTPDVAKPRINDIVSAATLQLRIAFTNLGPQEANIARLVKHVSSLLVHTFSSDVFSKLVSTNILEQCVQEVLLRLIDPTLQTIDPSNVLGRALNILMIRVIESCDCNVTFRVLLRILQRSAAACSNLTGQVLALHSKHTELVMKCVWKVTKMLPKRLEDKTINISDILTDIHDFLSLAPPTYWKKRVADNVIPQADMPLRTVKTILHELVNTLGKDVRKYADGITAESHVQIYLDQMLGNVDRRSSRLSNTSRDLDPLKRLSQDMSGPTSPRDSTSGGTPSAMRQQSQGTAAPSSYLGNAARGLASDPLKSPSVYNRTADERPSLVDSESNEQDTLAQSINEIFAMISDKEQTKQGVQKLYHFQLKHPDANHLVEQRISLASNYFQGYIRRGLTAFAQASAAEAVAVNAAATAAAMNALGGAGDKRLEGYQRQMGIAHHDSHGVAALGAESSAVGGSADSFRETLTRLQVMFGNSSAVAPTPAVASTRAVRPASYVDPPSSAYEKLTRHRMSSTATYDVPGTSSATNLGVASTAVADRQQRSQAVGDLKERLARMKLAMEK</sequence>
<dbReference type="InterPro" id="IPR016024">
    <property type="entry name" value="ARM-type_fold"/>
</dbReference>
<dbReference type="SMART" id="SM01349">
    <property type="entry name" value="TOG"/>
    <property type="match status" value="5"/>
</dbReference>
<feature type="region of interest" description="Disordered" evidence="11">
    <location>
        <begin position="1083"/>
        <end position="1164"/>
    </location>
</feature>
<comment type="similarity">
    <text evidence="9">Belongs to the TOG/XMAP215 family.</text>
</comment>
<feature type="compositionally biased region" description="Polar residues" evidence="11">
    <location>
        <begin position="578"/>
        <end position="590"/>
    </location>
</feature>
<evidence type="ECO:0000256" key="7">
    <source>
        <dbReference type="ARBA" id="ARBA00022776"/>
    </source>
</evidence>
<keyword evidence="4" id="KW-0132">Cell division</keyword>
<dbReference type="InterPro" id="IPR034085">
    <property type="entry name" value="TOG"/>
</dbReference>
<keyword evidence="5" id="KW-0493">Microtubule</keyword>
<keyword evidence="7" id="KW-0131">Cell cycle</keyword>
<dbReference type="Proteomes" id="UP001648503">
    <property type="component" value="Unassembled WGS sequence"/>
</dbReference>
<keyword evidence="14" id="KW-1185">Reference proteome</keyword>
<dbReference type="EMBL" id="JAFCIX010000143">
    <property type="protein sequence ID" value="KAH6597494.1"/>
    <property type="molecule type" value="Genomic_DNA"/>
</dbReference>
<dbReference type="PROSITE" id="PS50077">
    <property type="entry name" value="HEAT_REPEAT"/>
    <property type="match status" value="2"/>
</dbReference>
<feature type="domain" description="TOG" evidence="12">
    <location>
        <begin position="1216"/>
        <end position="1465"/>
    </location>
</feature>
<feature type="region of interest" description="Disordered" evidence="11">
    <location>
        <begin position="1891"/>
        <end position="1981"/>
    </location>
</feature>
<evidence type="ECO:0000256" key="5">
    <source>
        <dbReference type="ARBA" id="ARBA00022701"/>
    </source>
</evidence>
<organism evidence="13 14">
    <name type="scientific">Batrachochytrium salamandrivorans</name>
    <dbReference type="NCBI Taxonomy" id="1357716"/>
    <lineage>
        <taxon>Eukaryota</taxon>
        <taxon>Fungi</taxon>
        <taxon>Fungi incertae sedis</taxon>
        <taxon>Chytridiomycota</taxon>
        <taxon>Chytridiomycota incertae sedis</taxon>
        <taxon>Chytridiomycetes</taxon>
        <taxon>Rhizophydiales</taxon>
        <taxon>Rhizophydiales incertae sedis</taxon>
        <taxon>Batrachochytrium</taxon>
    </lineage>
</organism>
<feature type="compositionally biased region" description="Low complexity" evidence="11">
    <location>
        <begin position="1134"/>
        <end position="1148"/>
    </location>
</feature>
<dbReference type="InterPro" id="IPR048491">
    <property type="entry name" value="XMAP215_CLASP_TOG"/>
</dbReference>